<dbReference type="SUPFAM" id="SSF53098">
    <property type="entry name" value="Ribonuclease H-like"/>
    <property type="match status" value="1"/>
</dbReference>
<dbReference type="InterPro" id="IPR036397">
    <property type="entry name" value="RNaseH_sf"/>
</dbReference>
<name>A0A2N1J784_9BASI</name>
<dbReference type="Proteomes" id="UP000232875">
    <property type="component" value="Unassembled WGS sequence"/>
</dbReference>
<reference evidence="11 12" key="1">
    <citation type="submission" date="2017-10" db="EMBL/GenBank/DDBJ databases">
        <title>A novel species of cold-tolerant Malassezia isolated from bats.</title>
        <authorList>
            <person name="Lorch J.M."/>
            <person name="Palmer J.M."/>
            <person name="Vanderwolf K.J."/>
            <person name="Schmidt K.Z."/>
            <person name="Verant M.L."/>
            <person name="Weller T.J."/>
            <person name="Blehert D.S."/>
        </authorList>
    </citation>
    <scope>NUCLEOTIDE SEQUENCE [LARGE SCALE GENOMIC DNA]</scope>
    <source>
        <strain evidence="11 12">NWHC:44797-103</strain>
    </source>
</reference>
<dbReference type="AlphaFoldDB" id="A0A2N1J784"/>
<dbReference type="Gene3D" id="3.30.420.10">
    <property type="entry name" value="Ribonuclease H-like superfamily/Ribonuclease H"/>
    <property type="match status" value="1"/>
</dbReference>
<dbReference type="OrthoDB" id="18193at2759"/>
<dbReference type="GO" id="GO:0003676">
    <property type="term" value="F:nucleic acid binding"/>
    <property type="evidence" value="ECO:0007669"/>
    <property type="project" value="InterPro"/>
</dbReference>
<evidence type="ECO:0000256" key="7">
    <source>
        <dbReference type="ARBA" id="ARBA00023242"/>
    </source>
</evidence>
<keyword evidence="12" id="KW-1185">Reference proteome</keyword>
<dbReference type="PANTHER" id="PTHR13620">
    <property type="entry name" value="3-5 EXONUCLEASE"/>
    <property type="match status" value="1"/>
</dbReference>
<dbReference type="Pfam" id="PF01612">
    <property type="entry name" value="DNA_pol_A_exo1"/>
    <property type="match status" value="1"/>
</dbReference>
<gene>
    <name evidence="11" type="ORF">MVES_003658</name>
</gene>
<evidence type="ECO:0000313" key="11">
    <source>
        <dbReference type="EMBL" id="PKI82404.1"/>
    </source>
</evidence>
<evidence type="ECO:0000256" key="6">
    <source>
        <dbReference type="ARBA" id="ARBA00022842"/>
    </source>
</evidence>
<dbReference type="PANTHER" id="PTHR13620:SF109">
    <property type="entry name" value="3'-5' EXONUCLEASE"/>
    <property type="match status" value="1"/>
</dbReference>
<dbReference type="InterPro" id="IPR002562">
    <property type="entry name" value="3'-5'_exonuclease_dom"/>
</dbReference>
<evidence type="ECO:0000256" key="9">
    <source>
        <dbReference type="ARBA" id="ARBA00042761"/>
    </source>
</evidence>
<evidence type="ECO:0000256" key="4">
    <source>
        <dbReference type="ARBA" id="ARBA00022801"/>
    </source>
</evidence>
<dbReference type="GO" id="GO:0006139">
    <property type="term" value="P:nucleobase-containing compound metabolic process"/>
    <property type="evidence" value="ECO:0007669"/>
    <property type="project" value="InterPro"/>
</dbReference>
<dbReference type="GO" id="GO:0005634">
    <property type="term" value="C:nucleus"/>
    <property type="evidence" value="ECO:0007669"/>
    <property type="project" value="UniProtKB-SubCell"/>
</dbReference>
<dbReference type="InterPro" id="IPR051132">
    <property type="entry name" value="3-5_Exonuclease_domain"/>
</dbReference>
<evidence type="ECO:0000256" key="3">
    <source>
        <dbReference type="ARBA" id="ARBA00022723"/>
    </source>
</evidence>
<dbReference type="GO" id="GO:0008408">
    <property type="term" value="F:3'-5' exonuclease activity"/>
    <property type="evidence" value="ECO:0007669"/>
    <property type="project" value="InterPro"/>
</dbReference>
<keyword evidence="3" id="KW-0479">Metal-binding</keyword>
<evidence type="ECO:0000259" key="10">
    <source>
        <dbReference type="SMART" id="SM00474"/>
    </source>
</evidence>
<evidence type="ECO:0000256" key="2">
    <source>
        <dbReference type="ARBA" id="ARBA00022722"/>
    </source>
</evidence>
<keyword evidence="2" id="KW-0540">Nuclease</keyword>
<dbReference type="CDD" id="cd06141">
    <property type="entry name" value="WRN_exo"/>
    <property type="match status" value="1"/>
</dbReference>
<comment type="subcellular location">
    <subcellularLocation>
        <location evidence="1">Nucleus</location>
    </subcellularLocation>
</comment>
<keyword evidence="7" id="KW-0539">Nucleus</keyword>
<proteinExistence type="predicted"/>
<organism evidence="11 12">
    <name type="scientific">Malassezia vespertilionis</name>
    <dbReference type="NCBI Taxonomy" id="2020962"/>
    <lineage>
        <taxon>Eukaryota</taxon>
        <taxon>Fungi</taxon>
        <taxon>Dikarya</taxon>
        <taxon>Basidiomycota</taxon>
        <taxon>Ustilaginomycotina</taxon>
        <taxon>Malasseziomycetes</taxon>
        <taxon>Malasseziales</taxon>
        <taxon>Malasseziaceae</taxon>
        <taxon>Malassezia</taxon>
    </lineage>
</organism>
<sequence>MSSRVSRTKMEFAIPHHLDQLAASLADTAPYEKKIPDTMSVRPAFYSFRNPVGMIHTAFSKIYKHTAPAQPFPPPEVVYIDEAAQVDQLLPKALETTGTIANTIGFDLEWDFGPRTGKAAVMQVSTATRILIIHLSSFRGLPTSIREMMADPRIHKTGVAVRNDAHKLRRDFGLSSAGLVELSTLAKAVEPERWAHRRLLISLRDLCSAYLNETLRKDAVRTSTWSHAPLSAMQTEYAASDAYVSLELFHAIARLGYTAAHHTPGHADGLGYIEQLVSRATSSVTDVPHLKQVRGPPMQRPTLPGRAFERALYVWKKDACSFTYVAANAHIRISTVVQ</sequence>
<evidence type="ECO:0000256" key="8">
    <source>
        <dbReference type="ARBA" id="ARBA00040531"/>
    </source>
</evidence>
<dbReference type="SMART" id="SM00474">
    <property type="entry name" value="35EXOc"/>
    <property type="match status" value="1"/>
</dbReference>
<keyword evidence="4" id="KW-0378">Hydrolase</keyword>
<dbReference type="InterPro" id="IPR012337">
    <property type="entry name" value="RNaseH-like_sf"/>
</dbReference>
<protein>
    <recommendedName>
        <fullName evidence="8">3'-5' exonuclease</fullName>
    </recommendedName>
    <alternativeName>
        <fullName evidence="9">Werner Syndrome-like exonuclease</fullName>
    </alternativeName>
</protein>
<feature type="domain" description="3'-5' exonuclease" evidence="10">
    <location>
        <begin position="77"/>
        <end position="257"/>
    </location>
</feature>
<evidence type="ECO:0000313" key="12">
    <source>
        <dbReference type="Proteomes" id="UP000232875"/>
    </source>
</evidence>
<accession>A0A2N1J784</accession>
<keyword evidence="6" id="KW-0460">Magnesium</keyword>
<evidence type="ECO:0000256" key="1">
    <source>
        <dbReference type="ARBA" id="ARBA00004123"/>
    </source>
</evidence>
<dbReference type="EMBL" id="KZ454995">
    <property type="protein sequence ID" value="PKI82404.1"/>
    <property type="molecule type" value="Genomic_DNA"/>
</dbReference>
<evidence type="ECO:0000256" key="5">
    <source>
        <dbReference type="ARBA" id="ARBA00022839"/>
    </source>
</evidence>
<dbReference type="STRING" id="2020962.A0A2N1J784"/>
<keyword evidence="5" id="KW-0269">Exonuclease</keyword>
<dbReference type="GO" id="GO:0046872">
    <property type="term" value="F:metal ion binding"/>
    <property type="evidence" value="ECO:0007669"/>
    <property type="project" value="UniProtKB-KW"/>
</dbReference>